<evidence type="ECO:0000256" key="2">
    <source>
        <dbReference type="ARBA" id="ARBA00023125"/>
    </source>
</evidence>
<dbReference type="Gene3D" id="1.10.10.10">
    <property type="entry name" value="Winged helix-like DNA-binding domain superfamily/Winged helix DNA-binding domain"/>
    <property type="match status" value="1"/>
</dbReference>
<dbReference type="SUPFAM" id="SSF51206">
    <property type="entry name" value="cAMP-binding domain-like"/>
    <property type="match status" value="1"/>
</dbReference>
<dbReference type="CDD" id="cd00038">
    <property type="entry name" value="CAP_ED"/>
    <property type="match status" value="1"/>
</dbReference>
<dbReference type="SMART" id="SM00419">
    <property type="entry name" value="HTH_CRP"/>
    <property type="match status" value="1"/>
</dbReference>
<accession>A0A4R6XZZ1</accession>
<keyword evidence="7" id="KW-1185">Reference proteome</keyword>
<evidence type="ECO:0000259" key="4">
    <source>
        <dbReference type="PROSITE" id="PS50042"/>
    </source>
</evidence>
<dbReference type="Pfam" id="PF00027">
    <property type="entry name" value="cNMP_binding"/>
    <property type="match status" value="1"/>
</dbReference>
<dbReference type="Pfam" id="PF13545">
    <property type="entry name" value="HTH_Crp_2"/>
    <property type="match status" value="1"/>
</dbReference>
<organism evidence="6 7">
    <name type="scientific">Marinicella litoralis</name>
    <dbReference type="NCBI Taxonomy" id="644220"/>
    <lineage>
        <taxon>Bacteria</taxon>
        <taxon>Pseudomonadati</taxon>
        <taxon>Pseudomonadota</taxon>
        <taxon>Gammaproteobacteria</taxon>
        <taxon>Lysobacterales</taxon>
        <taxon>Marinicellaceae</taxon>
        <taxon>Marinicella</taxon>
    </lineage>
</organism>
<evidence type="ECO:0000256" key="3">
    <source>
        <dbReference type="ARBA" id="ARBA00023163"/>
    </source>
</evidence>
<dbReference type="PANTHER" id="PTHR24567:SF26">
    <property type="entry name" value="REGULATORY PROTEIN YEIL"/>
    <property type="match status" value="1"/>
</dbReference>
<dbReference type="AlphaFoldDB" id="A0A4R6XZZ1"/>
<dbReference type="RefSeq" id="WP_099017970.1">
    <property type="nucleotide sequence ID" value="NZ_NIHB01000001.1"/>
</dbReference>
<keyword evidence="2" id="KW-0238">DNA-binding</keyword>
<dbReference type="InterPro" id="IPR050397">
    <property type="entry name" value="Env_Response_Regulators"/>
</dbReference>
<dbReference type="SMART" id="SM00100">
    <property type="entry name" value="cNMP"/>
    <property type="match status" value="1"/>
</dbReference>
<reference evidence="6 7" key="1">
    <citation type="submission" date="2019-03" db="EMBL/GenBank/DDBJ databases">
        <title>Genomic Encyclopedia of Type Strains, Phase IV (KMG-IV): sequencing the most valuable type-strain genomes for metagenomic binning, comparative biology and taxonomic classification.</title>
        <authorList>
            <person name="Goeker M."/>
        </authorList>
    </citation>
    <scope>NUCLEOTIDE SEQUENCE [LARGE SCALE GENOMIC DNA]</scope>
    <source>
        <strain evidence="6 7">DSM 25488</strain>
    </source>
</reference>
<feature type="domain" description="HTH crp-type" evidence="5">
    <location>
        <begin position="154"/>
        <end position="224"/>
    </location>
</feature>
<dbReference type="InterPro" id="IPR000595">
    <property type="entry name" value="cNMP-bd_dom"/>
</dbReference>
<dbReference type="OrthoDB" id="9777588at2"/>
<evidence type="ECO:0000313" key="6">
    <source>
        <dbReference type="EMBL" id="TDR23383.1"/>
    </source>
</evidence>
<dbReference type="GO" id="GO:0003700">
    <property type="term" value="F:DNA-binding transcription factor activity"/>
    <property type="evidence" value="ECO:0007669"/>
    <property type="project" value="TreeGrafter"/>
</dbReference>
<dbReference type="InterPro" id="IPR036388">
    <property type="entry name" value="WH-like_DNA-bd_sf"/>
</dbReference>
<evidence type="ECO:0000313" key="7">
    <source>
        <dbReference type="Proteomes" id="UP000295724"/>
    </source>
</evidence>
<dbReference type="InterPro" id="IPR036390">
    <property type="entry name" value="WH_DNA-bd_sf"/>
</dbReference>
<dbReference type="PANTHER" id="PTHR24567">
    <property type="entry name" value="CRP FAMILY TRANSCRIPTIONAL REGULATORY PROTEIN"/>
    <property type="match status" value="1"/>
</dbReference>
<dbReference type="GO" id="GO:0003677">
    <property type="term" value="F:DNA binding"/>
    <property type="evidence" value="ECO:0007669"/>
    <property type="project" value="UniProtKB-KW"/>
</dbReference>
<name>A0A4R6XZZ1_9GAMM</name>
<dbReference type="Gene3D" id="2.60.120.10">
    <property type="entry name" value="Jelly Rolls"/>
    <property type="match status" value="1"/>
</dbReference>
<feature type="domain" description="Cyclic nucleotide-binding" evidence="4">
    <location>
        <begin position="19"/>
        <end position="129"/>
    </location>
</feature>
<sequence>MIHEALNQNVVAALRECVMFSGMSDIQFSQVLQFSDLLHKKPDHMLFQQGMDLSHIYFVYDGAIKLVRSTIKGDEKIIEVVFPGNTFAEGVLFAGKPKYPVTAIALKPSIIVSIQAQPFLKLLKSSADLCINMLGHLSVRLHWMVKELDKQTLHNAAFRVVDYFLTQAQDAAEDEFTLKLKVTKRDIASRLSIKPETFSRALKSLENKGLIVIEEKKIILKNLPQLRSLLNTEAL</sequence>
<keyword evidence="3" id="KW-0804">Transcription</keyword>
<dbReference type="PRINTS" id="PR00034">
    <property type="entry name" value="HTHCRP"/>
</dbReference>
<dbReference type="PROSITE" id="PS51063">
    <property type="entry name" value="HTH_CRP_2"/>
    <property type="match status" value="1"/>
</dbReference>
<keyword evidence="1" id="KW-0805">Transcription regulation</keyword>
<dbReference type="InterPro" id="IPR014710">
    <property type="entry name" value="RmlC-like_jellyroll"/>
</dbReference>
<dbReference type="GO" id="GO:0005829">
    <property type="term" value="C:cytosol"/>
    <property type="evidence" value="ECO:0007669"/>
    <property type="project" value="TreeGrafter"/>
</dbReference>
<dbReference type="PROSITE" id="PS50042">
    <property type="entry name" value="CNMP_BINDING_3"/>
    <property type="match status" value="1"/>
</dbReference>
<dbReference type="Proteomes" id="UP000295724">
    <property type="component" value="Unassembled WGS sequence"/>
</dbReference>
<dbReference type="EMBL" id="SNZB01000001">
    <property type="protein sequence ID" value="TDR23383.1"/>
    <property type="molecule type" value="Genomic_DNA"/>
</dbReference>
<proteinExistence type="predicted"/>
<dbReference type="InterPro" id="IPR012318">
    <property type="entry name" value="HTH_CRP"/>
</dbReference>
<dbReference type="InterPro" id="IPR018490">
    <property type="entry name" value="cNMP-bd_dom_sf"/>
</dbReference>
<comment type="caution">
    <text evidence="6">The sequence shown here is derived from an EMBL/GenBank/DDBJ whole genome shotgun (WGS) entry which is preliminary data.</text>
</comment>
<gene>
    <name evidence="6" type="ORF">C8D91_0244</name>
</gene>
<evidence type="ECO:0000259" key="5">
    <source>
        <dbReference type="PROSITE" id="PS51063"/>
    </source>
</evidence>
<evidence type="ECO:0000256" key="1">
    <source>
        <dbReference type="ARBA" id="ARBA00023015"/>
    </source>
</evidence>
<protein>
    <submittedName>
        <fullName evidence="6">CRP-like cAMP-binding protein</fullName>
    </submittedName>
</protein>
<dbReference type="SUPFAM" id="SSF46785">
    <property type="entry name" value="Winged helix' DNA-binding domain"/>
    <property type="match status" value="1"/>
</dbReference>